<evidence type="ECO:0000256" key="2">
    <source>
        <dbReference type="ARBA" id="ARBA00023125"/>
    </source>
</evidence>
<dbReference type="InterPro" id="IPR011006">
    <property type="entry name" value="CheY-like_superfamily"/>
</dbReference>
<dbReference type="InterPro" id="IPR020449">
    <property type="entry name" value="Tscrpt_reg_AraC-type_HTH"/>
</dbReference>
<dbReference type="PANTHER" id="PTHR43280">
    <property type="entry name" value="ARAC-FAMILY TRANSCRIPTIONAL REGULATOR"/>
    <property type="match status" value="1"/>
</dbReference>
<dbReference type="Gene3D" id="1.10.10.60">
    <property type="entry name" value="Homeodomain-like"/>
    <property type="match status" value="2"/>
</dbReference>
<evidence type="ECO:0000256" key="1">
    <source>
        <dbReference type="ARBA" id="ARBA00023015"/>
    </source>
</evidence>
<dbReference type="InterPro" id="IPR018060">
    <property type="entry name" value="HTH_AraC"/>
</dbReference>
<dbReference type="Proteomes" id="UP000198935">
    <property type="component" value="Unassembled WGS sequence"/>
</dbReference>
<keyword evidence="3" id="KW-0804">Transcription</keyword>
<evidence type="ECO:0000313" key="7">
    <source>
        <dbReference type="EMBL" id="SDY11102.1"/>
    </source>
</evidence>
<keyword evidence="4" id="KW-0597">Phosphoprotein</keyword>
<dbReference type="PROSITE" id="PS00041">
    <property type="entry name" value="HTH_ARAC_FAMILY_1"/>
    <property type="match status" value="1"/>
</dbReference>
<feature type="domain" description="Response regulatory" evidence="6">
    <location>
        <begin position="7"/>
        <end position="125"/>
    </location>
</feature>
<feature type="modified residue" description="4-aspartylphosphate" evidence="4">
    <location>
        <position position="61"/>
    </location>
</feature>
<keyword evidence="1" id="KW-0805">Transcription regulation</keyword>
<dbReference type="PANTHER" id="PTHR43280:SF10">
    <property type="entry name" value="REGULATORY PROTEIN POCR"/>
    <property type="match status" value="1"/>
</dbReference>
<dbReference type="GO" id="GO:0000160">
    <property type="term" value="P:phosphorelay signal transduction system"/>
    <property type="evidence" value="ECO:0007669"/>
    <property type="project" value="InterPro"/>
</dbReference>
<dbReference type="GO" id="GO:0043565">
    <property type="term" value="F:sequence-specific DNA binding"/>
    <property type="evidence" value="ECO:0007669"/>
    <property type="project" value="InterPro"/>
</dbReference>
<dbReference type="InterPro" id="IPR018062">
    <property type="entry name" value="HTH_AraC-typ_CS"/>
</dbReference>
<evidence type="ECO:0000259" key="6">
    <source>
        <dbReference type="PROSITE" id="PS50110"/>
    </source>
</evidence>
<dbReference type="SUPFAM" id="SSF52172">
    <property type="entry name" value="CheY-like"/>
    <property type="match status" value="1"/>
</dbReference>
<dbReference type="Gene3D" id="3.40.50.2300">
    <property type="match status" value="1"/>
</dbReference>
<dbReference type="InterPro" id="IPR009057">
    <property type="entry name" value="Homeodomain-like_sf"/>
</dbReference>
<dbReference type="InterPro" id="IPR001789">
    <property type="entry name" value="Sig_transdc_resp-reg_receiver"/>
</dbReference>
<dbReference type="CDD" id="cd17536">
    <property type="entry name" value="REC_YesN-like"/>
    <property type="match status" value="1"/>
</dbReference>
<dbReference type="GO" id="GO:0003700">
    <property type="term" value="F:DNA-binding transcription factor activity"/>
    <property type="evidence" value="ECO:0007669"/>
    <property type="project" value="InterPro"/>
</dbReference>
<accession>A0A1H3H6F5</accession>
<gene>
    <name evidence="7" type="ORF">SAMN05421736_101394</name>
</gene>
<evidence type="ECO:0000259" key="5">
    <source>
        <dbReference type="PROSITE" id="PS01124"/>
    </source>
</evidence>
<dbReference type="EMBL" id="FNPI01000001">
    <property type="protein sequence ID" value="SDY11102.1"/>
    <property type="molecule type" value="Genomic_DNA"/>
</dbReference>
<evidence type="ECO:0000256" key="3">
    <source>
        <dbReference type="ARBA" id="ARBA00023163"/>
    </source>
</evidence>
<evidence type="ECO:0000313" key="8">
    <source>
        <dbReference type="Proteomes" id="UP000198935"/>
    </source>
</evidence>
<dbReference type="PROSITE" id="PS50110">
    <property type="entry name" value="RESPONSE_REGULATORY"/>
    <property type="match status" value="1"/>
</dbReference>
<keyword evidence="2" id="KW-0238">DNA-binding</keyword>
<sequence>MTAGKMSVVIVDDENRIRRGIERLVRAHGDIWNISGSFGTATELISSCQQGKIQFDLLITDIRMPKIDGLTLIKELKQVAIFHSIIISGYDDFSYLQTAIREGAIDYLLKPVDRDEFAALLKKTQHLIEKKRLEEKEIMRLKQATARLTYAKQIQCLSSIVLEQEADISSLEWTKDFPKGNYRLFYVSTDNVYSENKIMACEELTTWSFAAENIMKELLAKWEREEKQQIKSWIWRGKQFSNWILVYGYTSDLTEKGDETALCIKEKIQYFTPLTVSVSISDLFCDLSLLPVIRNDLLKWMQYRFIYGGNKLFYPAVVNEMLKQRKKTDSPKAVDQAIATFIHALEKWQEEEIKRQLNLFFEKLKALKSPEEIQYFLQSFCVQVVHYLIKRFPSIDNSQFIQDSFLLSKKSTTLYDLKDILNNWVDAVVKKIKAAADSNQSMDQLETAKKWIEEHIGKRITIEKIARAVYMNPTYFCEQFKAETGETVLDYVTRVRLQKAKELLLTGNFKVYEVAEQVGYSDPKYFSKLYKKYYGKLPSAYKERVY</sequence>
<dbReference type="SUPFAM" id="SSF46689">
    <property type="entry name" value="Homeodomain-like"/>
    <property type="match status" value="2"/>
</dbReference>
<dbReference type="SMART" id="SM00342">
    <property type="entry name" value="HTH_ARAC"/>
    <property type="match status" value="1"/>
</dbReference>
<protein>
    <submittedName>
        <fullName evidence="7">Two-component system, response regulator YesN</fullName>
    </submittedName>
</protein>
<dbReference type="STRING" id="1503961.SAMN05421736_101394"/>
<dbReference type="PROSITE" id="PS01124">
    <property type="entry name" value="HTH_ARAC_FAMILY_2"/>
    <property type="match status" value="1"/>
</dbReference>
<dbReference type="PRINTS" id="PR00032">
    <property type="entry name" value="HTHARAC"/>
</dbReference>
<organism evidence="7 8">
    <name type="scientific">Evansella caseinilytica</name>
    <dbReference type="NCBI Taxonomy" id="1503961"/>
    <lineage>
        <taxon>Bacteria</taxon>
        <taxon>Bacillati</taxon>
        <taxon>Bacillota</taxon>
        <taxon>Bacilli</taxon>
        <taxon>Bacillales</taxon>
        <taxon>Bacillaceae</taxon>
        <taxon>Evansella</taxon>
    </lineage>
</organism>
<dbReference type="Pfam" id="PF12833">
    <property type="entry name" value="HTH_18"/>
    <property type="match status" value="1"/>
</dbReference>
<feature type="domain" description="HTH araC/xylS-type" evidence="5">
    <location>
        <begin position="446"/>
        <end position="544"/>
    </location>
</feature>
<name>A0A1H3H6F5_9BACI</name>
<dbReference type="SMART" id="SM00448">
    <property type="entry name" value="REC"/>
    <property type="match status" value="1"/>
</dbReference>
<keyword evidence="8" id="KW-1185">Reference proteome</keyword>
<proteinExistence type="predicted"/>
<evidence type="ECO:0000256" key="4">
    <source>
        <dbReference type="PROSITE-ProRule" id="PRU00169"/>
    </source>
</evidence>
<dbReference type="Pfam" id="PF00072">
    <property type="entry name" value="Response_reg"/>
    <property type="match status" value="1"/>
</dbReference>
<reference evidence="8" key="1">
    <citation type="submission" date="2016-10" db="EMBL/GenBank/DDBJ databases">
        <authorList>
            <person name="Varghese N."/>
            <person name="Submissions S."/>
        </authorList>
    </citation>
    <scope>NUCLEOTIDE SEQUENCE [LARGE SCALE GENOMIC DNA]</scope>
    <source>
        <strain evidence="8">SP</strain>
    </source>
</reference>
<dbReference type="AlphaFoldDB" id="A0A1H3H6F5"/>